<dbReference type="OrthoDB" id="1179861at2"/>
<dbReference type="EMBL" id="PTJC01000005">
    <property type="protein sequence ID" value="PPK87668.1"/>
    <property type="molecule type" value="Genomic_DNA"/>
</dbReference>
<keyword evidence="3" id="KW-1185">Reference proteome</keyword>
<dbReference type="AlphaFoldDB" id="A0A2S6I854"/>
<evidence type="ECO:0000313" key="2">
    <source>
        <dbReference type="EMBL" id="PPK87668.1"/>
    </source>
</evidence>
<feature type="compositionally biased region" description="Polar residues" evidence="1">
    <location>
        <begin position="30"/>
        <end position="39"/>
    </location>
</feature>
<dbReference type="RefSeq" id="WP_104418265.1">
    <property type="nucleotide sequence ID" value="NZ_PTJC01000005.1"/>
</dbReference>
<gene>
    <name evidence="2" type="ORF">CLV84_0616</name>
</gene>
<organism evidence="2 3">
    <name type="scientific">Neolewinella xylanilytica</name>
    <dbReference type="NCBI Taxonomy" id="1514080"/>
    <lineage>
        <taxon>Bacteria</taxon>
        <taxon>Pseudomonadati</taxon>
        <taxon>Bacteroidota</taxon>
        <taxon>Saprospiria</taxon>
        <taxon>Saprospirales</taxon>
        <taxon>Lewinellaceae</taxon>
        <taxon>Neolewinella</taxon>
    </lineage>
</organism>
<evidence type="ECO:0000313" key="3">
    <source>
        <dbReference type="Proteomes" id="UP000237662"/>
    </source>
</evidence>
<accession>A0A2S6I854</accession>
<name>A0A2S6I854_9BACT</name>
<feature type="region of interest" description="Disordered" evidence="1">
    <location>
        <begin position="21"/>
        <end position="48"/>
    </location>
</feature>
<reference evidence="2 3" key="1">
    <citation type="submission" date="2018-02" db="EMBL/GenBank/DDBJ databases">
        <title>Genomic Encyclopedia of Archaeal and Bacterial Type Strains, Phase II (KMG-II): from individual species to whole genera.</title>
        <authorList>
            <person name="Goeker M."/>
        </authorList>
    </citation>
    <scope>NUCLEOTIDE SEQUENCE [LARGE SCALE GENOMIC DNA]</scope>
    <source>
        <strain evidence="2 3">DSM 29526</strain>
    </source>
</reference>
<protein>
    <recommendedName>
        <fullName evidence="4">Lipoprotein</fullName>
    </recommendedName>
</protein>
<evidence type="ECO:0000256" key="1">
    <source>
        <dbReference type="SAM" id="MobiDB-lite"/>
    </source>
</evidence>
<comment type="caution">
    <text evidence="2">The sequence shown here is derived from an EMBL/GenBank/DDBJ whole genome shotgun (WGS) entry which is preliminary data.</text>
</comment>
<evidence type="ECO:0008006" key="4">
    <source>
        <dbReference type="Google" id="ProtNLM"/>
    </source>
</evidence>
<sequence>MKRSILVVGILALLVGCRPGEPAPAEREGSSSGSPQTTRIDPLSAAPSPLDRFVDTEYRYADVAGHTALVQNSLPKGGSSIDPGGAVGYTDPTGIHYGVGVFWSRIVNTADRPLAVSLEFPGDSIPFPTAPGTYVRLTLPGDTMSLDKLSDFNYGVGGLREHLDHTFRKTTRGERIIPPGGEALIYTAMVVHRPLDGTIRSGLQVSPGGELTYHVKLASFHTATVPAGRLAFRH</sequence>
<dbReference type="PROSITE" id="PS51257">
    <property type="entry name" value="PROKAR_LIPOPROTEIN"/>
    <property type="match status" value="1"/>
</dbReference>
<dbReference type="Proteomes" id="UP000237662">
    <property type="component" value="Unassembled WGS sequence"/>
</dbReference>
<proteinExistence type="predicted"/>